<proteinExistence type="predicted"/>
<dbReference type="Gene3D" id="3.30.1180.10">
    <property type="match status" value="1"/>
</dbReference>
<evidence type="ECO:0000313" key="3">
    <source>
        <dbReference type="Proteomes" id="UP000323144"/>
    </source>
</evidence>
<dbReference type="SUPFAM" id="SSF82549">
    <property type="entry name" value="DAK1/DegV-like"/>
    <property type="match status" value="1"/>
</dbReference>
<dbReference type="Proteomes" id="UP000323144">
    <property type="component" value="Chromosome"/>
</dbReference>
<dbReference type="InterPro" id="IPR050270">
    <property type="entry name" value="DegV_domain_contain"/>
</dbReference>
<name>A0A5B9Y7E3_9MOLU</name>
<accession>A0A5B9Y7E3</accession>
<dbReference type="GO" id="GO:0008289">
    <property type="term" value="F:lipid binding"/>
    <property type="evidence" value="ECO:0007669"/>
    <property type="project" value="UniProtKB-KW"/>
</dbReference>
<dbReference type="RefSeq" id="WP_166508601.1">
    <property type="nucleotide sequence ID" value="NZ_CP043026.1"/>
</dbReference>
<evidence type="ECO:0000256" key="1">
    <source>
        <dbReference type="ARBA" id="ARBA00023121"/>
    </source>
</evidence>
<dbReference type="Gene3D" id="3.40.50.10170">
    <property type="match status" value="1"/>
</dbReference>
<dbReference type="PANTHER" id="PTHR33434:SF2">
    <property type="entry name" value="FATTY ACID-BINDING PROTEIN TM_1468"/>
    <property type="match status" value="1"/>
</dbReference>
<evidence type="ECO:0000313" key="2">
    <source>
        <dbReference type="EMBL" id="QEH62237.1"/>
    </source>
</evidence>
<sequence length="285" mass="31701">MKIGILMDSSSGLTDELIKGTNISYIPLHIIINGEIDFLDTKKEHEKHDTYKIIADKGAVTTSQASPGELIEKYQEMLEKYDHVIHLSISPNLSGMYQTAVMVSNDDEFKGKVTVFEHYLAANVLKELALKMNQMTQNENLTIEDYKKEVNIWSKKSCSIVIPGDLDRLASGGRAKSVLISILKMLKTKVAIQWGEKPKKVGMGRTVASLYDKVVKAVKSTAGADCKLIFVYSPATSEKLIEQIRNKMNEVNISYTEEQIPSPFTCHAGVETVGFLAIDKKLLAK</sequence>
<dbReference type="NCBIfam" id="TIGR00762">
    <property type="entry name" value="DegV"/>
    <property type="match status" value="1"/>
</dbReference>
<dbReference type="InterPro" id="IPR003797">
    <property type="entry name" value="DegV"/>
</dbReference>
<dbReference type="EMBL" id="CP043026">
    <property type="protein sequence ID" value="QEH62237.1"/>
    <property type="molecule type" value="Genomic_DNA"/>
</dbReference>
<dbReference type="AlphaFoldDB" id="A0A5B9Y7E3"/>
<dbReference type="PROSITE" id="PS51482">
    <property type="entry name" value="DEGV"/>
    <property type="match status" value="1"/>
</dbReference>
<dbReference type="Pfam" id="PF02645">
    <property type="entry name" value="DegV"/>
    <property type="match status" value="1"/>
</dbReference>
<keyword evidence="1" id="KW-0446">Lipid-binding</keyword>
<dbReference type="PANTHER" id="PTHR33434">
    <property type="entry name" value="DEGV DOMAIN-CONTAINING PROTEIN DR_1986-RELATED"/>
    <property type="match status" value="1"/>
</dbReference>
<keyword evidence="3" id="KW-1185">Reference proteome</keyword>
<dbReference type="KEGG" id="schi:SCHIN_v1c10440"/>
<gene>
    <name evidence="2" type="primary">degV</name>
    <name evidence="2" type="ORF">SCHIN_v1c10440</name>
</gene>
<protein>
    <submittedName>
        <fullName evidence="2">DegV family protein</fullName>
    </submittedName>
</protein>
<dbReference type="InterPro" id="IPR043168">
    <property type="entry name" value="DegV_C"/>
</dbReference>
<reference evidence="2 3" key="1">
    <citation type="submission" date="2019-08" db="EMBL/GenBank/DDBJ databases">
        <title>Complete genome sequence of Spiroplasma chinense CCH (DSM 19755).</title>
        <authorList>
            <person name="Shen H.-Y."/>
            <person name="Lin Y.-C."/>
            <person name="Chou L."/>
            <person name="Kuo C.-H."/>
        </authorList>
    </citation>
    <scope>NUCLEOTIDE SEQUENCE [LARGE SCALE GENOMIC DNA]</scope>
    <source>
        <strain evidence="2 3">CCH</strain>
    </source>
</reference>
<organism evidence="2 3">
    <name type="scientific">Spiroplasma chinense</name>
    <dbReference type="NCBI Taxonomy" id="216932"/>
    <lineage>
        <taxon>Bacteria</taxon>
        <taxon>Bacillati</taxon>
        <taxon>Mycoplasmatota</taxon>
        <taxon>Mollicutes</taxon>
        <taxon>Entomoplasmatales</taxon>
        <taxon>Spiroplasmataceae</taxon>
        <taxon>Spiroplasma</taxon>
    </lineage>
</organism>